<evidence type="ECO:0000313" key="1">
    <source>
        <dbReference type="EMBL" id="OXU16244.1"/>
    </source>
</evidence>
<dbReference type="OrthoDB" id="7689555at2759"/>
<keyword evidence="2" id="KW-1185">Reference proteome</keyword>
<accession>A0A232ED15</accession>
<organism evidence="1 2">
    <name type="scientific">Trichomalopsis sarcophagae</name>
    <dbReference type="NCBI Taxonomy" id="543379"/>
    <lineage>
        <taxon>Eukaryota</taxon>
        <taxon>Metazoa</taxon>
        <taxon>Ecdysozoa</taxon>
        <taxon>Arthropoda</taxon>
        <taxon>Hexapoda</taxon>
        <taxon>Insecta</taxon>
        <taxon>Pterygota</taxon>
        <taxon>Neoptera</taxon>
        <taxon>Endopterygota</taxon>
        <taxon>Hymenoptera</taxon>
        <taxon>Apocrita</taxon>
        <taxon>Proctotrupomorpha</taxon>
        <taxon>Chalcidoidea</taxon>
        <taxon>Pteromalidae</taxon>
        <taxon>Pteromalinae</taxon>
        <taxon>Trichomalopsis</taxon>
    </lineage>
</organism>
<dbReference type="EMBL" id="NNAY01009046">
    <property type="protein sequence ID" value="OXU16244.1"/>
    <property type="molecule type" value="Genomic_DNA"/>
</dbReference>
<comment type="caution">
    <text evidence="1">The sequence shown here is derived from an EMBL/GenBank/DDBJ whole genome shotgun (WGS) entry which is preliminary data.</text>
</comment>
<proteinExistence type="predicted"/>
<dbReference type="Proteomes" id="UP000215335">
    <property type="component" value="Unassembled WGS sequence"/>
</dbReference>
<evidence type="ECO:0000313" key="2">
    <source>
        <dbReference type="Proteomes" id="UP000215335"/>
    </source>
</evidence>
<sequence length="250" mass="29675">MGSNILDHSATDIFHRLVKKLIGLALLPENKIIEGFNVIEEECKETFPNDKRVHAFLDYYRKQWLKNPSNFCVYRLKDRTNNSLESYHRTLKSLLRKTPGLHEFFVELLDIQLMARVEFAQLDGDDDNDDEREEYMAKKLEKAWDQLESIKTIDKNYVAQFLNDVSYFPEIDSFDCTPDDKEGFNGIEEECKETFPNDKRVHAFLDYYRKQWLKNPSNFCVYRLKDRTNNSLESYHRTLNSLLRKTPGLH</sequence>
<dbReference type="Gene3D" id="3.40.600.40">
    <property type="match status" value="2"/>
</dbReference>
<name>A0A232ED15_9HYME</name>
<dbReference type="AlphaFoldDB" id="A0A232ED15"/>
<protein>
    <submittedName>
        <fullName evidence="1">Uncharacterized protein</fullName>
    </submittedName>
</protein>
<reference evidence="1 2" key="1">
    <citation type="journal article" date="2017" name="Curr. Biol.">
        <title>The Evolution of Venom by Co-option of Single-Copy Genes.</title>
        <authorList>
            <person name="Martinson E.O."/>
            <person name="Mrinalini"/>
            <person name="Kelkar Y.D."/>
            <person name="Chang C.H."/>
            <person name="Werren J.H."/>
        </authorList>
    </citation>
    <scope>NUCLEOTIDE SEQUENCE [LARGE SCALE GENOMIC DNA]</scope>
    <source>
        <strain evidence="1 2">Alberta</strain>
        <tissue evidence="1">Whole body</tissue>
    </source>
</reference>
<dbReference type="InterPro" id="IPR043118">
    <property type="entry name" value="Restrct_endonuc_II_SfiI_dom1"/>
</dbReference>
<gene>
    <name evidence="1" type="ORF">TSAR_007708</name>
</gene>